<dbReference type="AlphaFoldDB" id="A0A515EJE0"/>
<dbReference type="EMBL" id="CP036282">
    <property type="protein sequence ID" value="QDL52778.1"/>
    <property type="molecule type" value="Genomic_DNA"/>
</dbReference>
<evidence type="ECO:0000313" key="1">
    <source>
        <dbReference type="EMBL" id="QDL52778.1"/>
    </source>
</evidence>
<keyword evidence="2" id="KW-1185">Reference proteome</keyword>
<reference evidence="2" key="1">
    <citation type="submission" date="2019-02" db="EMBL/GenBank/DDBJ databases">
        <title>Complete genome sequence of Rhodoferax sp. Gr-4.</title>
        <authorList>
            <person name="Jin L."/>
        </authorList>
    </citation>
    <scope>NUCLEOTIDE SEQUENCE [LARGE SCALE GENOMIC DNA]</scope>
    <source>
        <strain evidence="2">Gr-4</strain>
    </source>
</reference>
<evidence type="ECO:0000313" key="2">
    <source>
        <dbReference type="Proteomes" id="UP000317365"/>
    </source>
</evidence>
<reference evidence="2" key="2">
    <citation type="journal article" date="2020" name="Int. J. Syst. Evol. Microbiol.">
        <title>Genomic insights into a novel species Rhodoferax aquaticus sp. nov., isolated from freshwater.</title>
        <authorList>
            <person name="Li T."/>
            <person name="Zhuo Y."/>
            <person name="Jin C.Z."/>
            <person name="Wu X."/>
            <person name="Ko S.R."/>
            <person name="Jin F.J."/>
            <person name="Ahn C.Y."/>
            <person name="Oh H.M."/>
            <person name="Lee H.G."/>
            <person name="Jin L."/>
        </authorList>
    </citation>
    <scope>NUCLEOTIDE SEQUENCE [LARGE SCALE GENOMIC DNA]</scope>
    <source>
        <strain evidence="2">Gr-4</strain>
    </source>
</reference>
<sequence>MSPSEHPLQAAYPAQDLSHCMGSAGLALVALPFEIARAQYANAVQCGLLPQSLRAAARYAQSLDALEKLTLGPLARRV</sequence>
<dbReference type="KEGG" id="rhg:EXZ61_00520"/>
<organism evidence="1 2">
    <name type="scientific">Rhodoferax aquaticus</name>
    <dbReference type="NCBI Taxonomy" id="2527691"/>
    <lineage>
        <taxon>Bacteria</taxon>
        <taxon>Pseudomonadati</taxon>
        <taxon>Pseudomonadota</taxon>
        <taxon>Betaproteobacteria</taxon>
        <taxon>Burkholderiales</taxon>
        <taxon>Comamonadaceae</taxon>
        <taxon>Rhodoferax</taxon>
    </lineage>
</organism>
<name>A0A515EJE0_9BURK</name>
<proteinExistence type="predicted"/>
<gene>
    <name evidence="1" type="ORF">EXZ61_00520</name>
</gene>
<dbReference type="RefSeq" id="WP_142808230.1">
    <property type="nucleotide sequence ID" value="NZ_CP036282.1"/>
</dbReference>
<dbReference type="Proteomes" id="UP000317365">
    <property type="component" value="Chromosome"/>
</dbReference>
<protein>
    <submittedName>
        <fullName evidence="1">Uncharacterized protein</fullName>
    </submittedName>
</protein>
<accession>A0A515EJE0</accession>